<feature type="transmembrane region" description="Helical" evidence="8">
    <location>
        <begin position="170"/>
        <end position="193"/>
    </location>
</feature>
<comment type="caution">
    <text evidence="9">The sequence shown here is derived from an EMBL/GenBank/DDBJ whole genome shotgun (WGS) entry which is preliminary data.</text>
</comment>
<evidence type="ECO:0000313" key="9">
    <source>
        <dbReference type="EMBL" id="MFD1324866.1"/>
    </source>
</evidence>
<dbReference type="Pfam" id="PF01032">
    <property type="entry name" value="FecCD"/>
    <property type="match status" value="1"/>
</dbReference>
<keyword evidence="10" id="KW-1185">Reference proteome</keyword>
<evidence type="ECO:0000256" key="7">
    <source>
        <dbReference type="ARBA" id="ARBA00023136"/>
    </source>
</evidence>
<gene>
    <name evidence="9" type="ORF">ACFQ4H_27650</name>
</gene>
<proteinExistence type="inferred from homology"/>
<dbReference type="Gene3D" id="1.10.3470.10">
    <property type="entry name" value="ABC transporter involved in vitamin B12 uptake, BtuC"/>
    <property type="match status" value="1"/>
</dbReference>
<evidence type="ECO:0000256" key="3">
    <source>
        <dbReference type="ARBA" id="ARBA00022448"/>
    </source>
</evidence>
<dbReference type="CDD" id="cd06550">
    <property type="entry name" value="TM_ABC_iron-siderophores_like"/>
    <property type="match status" value="1"/>
</dbReference>
<sequence length="358" mass="37001">MTAIDHRPVGMGDATLTPALRSPDDRFSVRLRRRPLVVSLLLLALALGTALFSLSWGSAVSVGDTLAALVGAGTPAADLVVFQFRLPRVLGALLVGICLGVAGAQFQSLTRNPLGSPDIVGFTSGASAGAVFVLLVIGEQAMAVSTGAIGFGLATAVIMYLLSWRRGVNGVRLVLVGVAVSAMLESVTAYLLIQADIYESQAAHVWLVGSLAATRWDQIWLLLVAAVVLVPVAVIFSRPLDQLSLGDEAAYALGLRVERTRLVVLATAVVLAGVSVAAVGPIAFVALSAPQLARRLTAGPGVGIIPAAFMGALLLCVADLVARLLPLPGQLPVGVVTGGLGGCYLAWLLWREHRSGRA</sequence>
<evidence type="ECO:0000256" key="2">
    <source>
        <dbReference type="ARBA" id="ARBA00007935"/>
    </source>
</evidence>
<feature type="transmembrane region" description="Helical" evidence="8">
    <location>
        <begin position="36"/>
        <end position="59"/>
    </location>
</feature>
<dbReference type="SUPFAM" id="SSF81345">
    <property type="entry name" value="ABC transporter involved in vitamin B12 uptake, BtuC"/>
    <property type="match status" value="1"/>
</dbReference>
<dbReference type="EMBL" id="JBHTMP010000060">
    <property type="protein sequence ID" value="MFD1324866.1"/>
    <property type="molecule type" value="Genomic_DNA"/>
</dbReference>
<comment type="similarity">
    <text evidence="2">Belongs to the binding-protein-dependent transport system permease family. FecCD subfamily.</text>
</comment>
<dbReference type="RefSeq" id="WP_377576201.1">
    <property type="nucleotide sequence ID" value="NZ_JBHTMP010000060.1"/>
</dbReference>
<reference evidence="10" key="1">
    <citation type="journal article" date="2019" name="Int. J. Syst. Evol. Microbiol.">
        <title>The Global Catalogue of Microorganisms (GCM) 10K type strain sequencing project: providing services to taxonomists for standard genome sequencing and annotation.</title>
        <authorList>
            <consortium name="The Broad Institute Genomics Platform"/>
            <consortium name="The Broad Institute Genome Sequencing Center for Infectious Disease"/>
            <person name="Wu L."/>
            <person name="Ma J."/>
        </authorList>
    </citation>
    <scope>NUCLEOTIDE SEQUENCE [LARGE SCALE GENOMIC DNA]</scope>
    <source>
        <strain evidence="10">JCM 31037</strain>
    </source>
</reference>
<keyword evidence="5 8" id="KW-0812">Transmembrane</keyword>
<dbReference type="InterPro" id="IPR000522">
    <property type="entry name" value="ABC_transptr_permease_BtuC"/>
</dbReference>
<organism evidence="9 10">
    <name type="scientific">Micromonospora sonneratiae</name>
    <dbReference type="NCBI Taxonomy" id="1184706"/>
    <lineage>
        <taxon>Bacteria</taxon>
        <taxon>Bacillati</taxon>
        <taxon>Actinomycetota</taxon>
        <taxon>Actinomycetes</taxon>
        <taxon>Micromonosporales</taxon>
        <taxon>Micromonosporaceae</taxon>
        <taxon>Micromonospora</taxon>
    </lineage>
</organism>
<dbReference type="PANTHER" id="PTHR30472">
    <property type="entry name" value="FERRIC ENTEROBACTIN TRANSPORT SYSTEM PERMEASE PROTEIN"/>
    <property type="match status" value="1"/>
</dbReference>
<evidence type="ECO:0000256" key="1">
    <source>
        <dbReference type="ARBA" id="ARBA00004651"/>
    </source>
</evidence>
<keyword evidence="3" id="KW-0813">Transport</keyword>
<accession>A0ABW3YNC5</accession>
<feature type="transmembrane region" description="Helical" evidence="8">
    <location>
        <begin position="119"/>
        <end position="137"/>
    </location>
</feature>
<name>A0ABW3YNC5_9ACTN</name>
<evidence type="ECO:0000256" key="5">
    <source>
        <dbReference type="ARBA" id="ARBA00022692"/>
    </source>
</evidence>
<evidence type="ECO:0000256" key="8">
    <source>
        <dbReference type="SAM" id="Phobius"/>
    </source>
</evidence>
<feature type="transmembrane region" description="Helical" evidence="8">
    <location>
        <begin position="331"/>
        <end position="350"/>
    </location>
</feature>
<keyword evidence="7 8" id="KW-0472">Membrane</keyword>
<dbReference type="Proteomes" id="UP001597260">
    <property type="component" value="Unassembled WGS sequence"/>
</dbReference>
<keyword evidence="4" id="KW-1003">Cell membrane</keyword>
<keyword evidence="6 8" id="KW-1133">Transmembrane helix</keyword>
<comment type="subcellular location">
    <subcellularLocation>
        <location evidence="1">Cell membrane</location>
        <topology evidence="1">Multi-pass membrane protein</topology>
    </subcellularLocation>
</comment>
<feature type="transmembrane region" description="Helical" evidence="8">
    <location>
        <begin position="219"/>
        <end position="237"/>
    </location>
</feature>
<feature type="transmembrane region" description="Helical" evidence="8">
    <location>
        <begin position="144"/>
        <end position="164"/>
    </location>
</feature>
<feature type="transmembrane region" description="Helical" evidence="8">
    <location>
        <begin position="89"/>
        <end position="107"/>
    </location>
</feature>
<evidence type="ECO:0000313" key="10">
    <source>
        <dbReference type="Proteomes" id="UP001597260"/>
    </source>
</evidence>
<dbReference type="PANTHER" id="PTHR30472:SF24">
    <property type="entry name" value="FERRIC ENTEROBACTIN TRANSPORT SYSTEM PERMEASE PROTEIN FEPG"/>
    <property type="match status" value="1"/>
</dbReference>
<evidence type="ECO:0000256" key="4">
    <source>
        <dbReference type="ARBA" id="ARBA00022475"/>
    </source>
</evidence>
<feature type="transmembrane region" description="Helical" evidence="8">
    <location>
        <begin position="262"/>
        <end position="289"/>
    </location>
</feature>
<protein>
    <submittedName>
        <fullName evidence="9">FecCD family ABC transporter permease</fullName>
    </submittedName>
</protein>
<dbReference type="InterPro" id="IPR037294">
    <property type="entry name" value="ABC_BtuC-like"/>
</dbReference>
<feature type="transmembrane region" description="Helical" evidence="8">
    <location>
        <begin position="301"/>
        <end position="325"/>
    </location>
</feature>
<evidence type="ECO:0000256" key="6">
    <source>
        <dbReference type="ARBA" id="ARBA00022989"/>
    </source>
</evidence>